<dbReference type="Proteomes" id="UP000186922">
    <property type="component" value="Unassembled WGS sequence"/>
</dbReference>
<keyword evidence="1" id="KW-0812">Transmembrane</keyword>
<evidence type="ECO:0000256" key="1">
    <source>
        <dbReference type="SAM" id="Phobius"/>
    </source>
</evidence>
<keyword evidence="1" id="KW-1133">Transmembrane helix</keyword>
<evidence type="ECO:0000313" key="2">
    <source>
        <dbReference type="EMBL" id="GAV05994.1"/>
    </source>
</evidence>
<keyword evidence="1" id="KW-0472">Membrane</keyword>
<name>A0A1D1W3M8_RAMVA</name>
<organism evidence="2 3">
    <name type="scientific">Ramazzottius varieornatus</name>
    <name type="common">Water bear</name>
    <name type="synonym">Tardigrade</name>
    <dbReference type="NCBI Taxonomy" id="947166"/>
    <lineage>
        <taxon>Eukaryota</taxon>
        <taxon>Metazoa</taxon>
        <taxon>Ecdysozoa</taxon>
        <taxon>Tardigrada</taxon>
        <taxon>Eutardigrada</taxon>
        <taxon>Parachela</taxon>
        <taxon>Hypsibioidea</taxon>
        <taxon>Ramazzottiidae</taxon>
        <taxon>Ramazzottius</taxon>
    </lineage>
</organism>
<sequence length="124" mass="15034">MKKEAHTLTYKDNRETFTSFIPSRIFFIQFMIVDIIRTVFCVYCCLFENDIIYLYLYRKPVLYCTKEAFEWMGCRRRMRSEGKTDDSVFDFRSLARSVFMSLLLNQKLLSPCSLHYVYCHHLQF</sequence>
<feature type="transmembrane region" description="Helical" evidence="1">
    <location>
        <begin position="25"/>
        <end position="46"/>
    </location>
</feature>
<keyword evidence="3" id="KW-1185">Reference proteome</keyword>
<evidence type="ECO:0000313" key="3">
    <source>
        <dbReference type="Proteomes" id="UP000186922"/>
    </source>
</evidence>
<accession>A0A1D1W3M8</accession>
<dbReference type="AlphaFoldDB" id="A0A1D1W3M8"/>
<dbReference type="EMBL" id="BDGG01000013">
    <property type="protein sequence ID" value="GAV05994.1"/>
    <property type="molecule type" value="Genomic_DNA"/>
</dbReference>
<proteinExistence type="predicted"/>
<comment type="caution">
    <text evidence="2">The sequence shown here is derived from an EMBL/GenBank/DDBJ whole genome shotgun (WGS) entry which is preliminary data.</text>
</comment>
<protein>
    <submittedName>
        <fullName evidence="2">Uncharacterized protein</fullName>
    </submittedName>
</protein>
<gene>
    <name evidence="2" type="primary">RvY_16038-1</name>
    <name evidence="2" type="synonym">RvY_16038.1</name>
    <name evidence="2" type="ORF">RvY_16038</name>
</gene>
<reference evidence="2 3" key="1">
    <citation type="journal article" date="2016" name="Nat. Commun.">
        <title>Extremotolerant tardigrade genome and improved radiotolerance of human cultured cells by tardigrade-unique protein.</title>
        <authorList>
            <person name="Hashimoto T."/>
            <person name="Horikawa D.D."/>
            <person name="Saito Y."/>
            <person name="Kuwahara H."/>
            <person name="Kozuka-Hata H."/>
            <person name="Shin-I T."/>
            <person name="Minakuchi Y."/>
            <person name="Ohishi K."/>
            <person name="Motoyama A."/>
            <person name="Aizu T."/>
            <person name="Enomoto A."/>
            <person name="Kondo K."/>
            <person name="Tanaka S."/>
            <person name="Hara Y."/>
            <person name="Koshikawa S."/>
            <person name="Sagara H."/>
            <person name="Miura T."/>
            <person name="Yokobori S."/>
            <person name="Miyagawa K."/>
            <person name="Suzuki Y."/>
            <person name="Kubo T."/>
            <person name="Oyama M."/>
            <person name="Kohara Y."/>
            <person name="Fujiyama A."/>
            <person name="Arakawa K."/>
            <person name="Katayama T."/>
            <person name="Toyoda A."/>
            <person name="Kunieda T."/>
        </authorList>
    </citation>
    <scope>NUCLEOTIDE SEQUENCE [LARGE SCALE GENOMIC DNA]</scope>
    <source>
        <strain evidence="2 3">YOKOZUNA-1</strain>
    </source>
</reference>